<sequence length="368" mass="41743">MSEPPIRSKGKVVRRCEVEQLRRSRRPTSTERGWTATKKRSESAIVVSGDSSVDSESPPRFTCFICDAMSGSDSSSSGKYRSSSELQSIGCEELAWLGHCLEEDAGTLDNPFRLSTGSLSQAQRCWLYFVELAGEWHCEFRDHPQEYPVLPRLEAFGDLEDQLVNDGIPWRILRGVDRHNGCRHESSFGPISDDLDCWGRISGKPHRMSRPYFPFFLHFLLHLYEVLASRSVFLFAETFRRWIPEPDIQVSHPDVHRTRLFVFFYFFPMVGMISSEPGRLWLIRIQAPFSSEGLGLQAVGPRKISSTHQRSYFFLPILDRNGGSSCSNCWEVDTTKLDGSSGISSFNNSICQLNPGSLSQLDCHWGVL</sequence>
<reference evidence="2 3" key="1">
    <citation type="journal article" date="2024" name="Plant Biotechnol. J.">
        <title>Dendrobium thyrsiflorum genome and its molecular insights into genes involved in important horticultural traits.</title>
        <authorList>
            <person name="Chen B."/>
            <person name="Wang J.Y."/>
            <person name="Zheng P.J."/>
            <person name="Li K.L."/>
            <person name="Liang Y.M."/>
            <person name="Chen X.F."/>
            <person name="Zhang C."/>
            <person name="Zhao X."/>
            <person name="He X."/>
            <person name="Zhang G.Q."/>
            <person name="Liu Z.J."/>
            <person name="Xu Q."/>
        </authorList>
    </citation>
    <scope>NUCLEOTIDE SEQUENCE [LARGE SCALE GENOMIC DNA]</scope>
    <source>
        <strain evidence="2">GZMU011</strain>
    </source>
</reference>
<comment type="caution">
    <text evidence="2">The sequence shown here is derived from an EMBL/GenBank/DDBJ whole genome shotgun (WGS) entry which is preliminary data.</text>
</comment>
<evidence type="ECO:0000313" key="2">
    <source>
        <dbReference type="EMBL" id="KAL0904624.1"/>
    </source>
</evidence>
<dbReference type="AlphaFoldDB" id="A0ABD0TY14"/>
<dbReference type="EMBL" id="JANQDX010000019">
    <property type="protein sequence ID" value="KAL0904624.1"/>
    <property type="molecule type" value="Genomic_DNA"/>
</dbReference>
<gene>
    <name evidence="2" type="ORF">M5K25_026753</name>
</gene>
<protein>
    <submittedName>
        <fullName evidence="2">Uncharacterized protein</fullName>
    </submittedName>
</protein>
<dbReference type="Proteomes" id="UP001552299">
    <property type="component" value="Unassembled WGS sequence"/>
</dbReference>
<organism evidence="2 3">
    <name type="scientific">Dendrobium thyrsiflorum</name>
    <name type="common">Pinecone-like raceme dendrobium</name>
    <name type="synonym">Orchid</name>
    <dbReference type="NCBI Taxonomy" id="117978"/>
    <lineage>
        <taxon>Eukaryota</taxon>
        <taxon>Viridiplantae</taxon>
        <taxon>Streptophyta</taxon>
        <taxon>Embryophyta</taxon>
        <taxon>Tracheophyta</taxon>
        <taxon>Spermatophyta</taxon>
        <taxon>Magnoliopsida</taxon>
        <taxon>Liliopsida</taxon>
        <taxon>Asparagales</taxon>
        <taxon>Orchidaceae</taxon>
        <taxon>Epidendroideae</taxon>
        <taxon>Malaxideae</taxon>
        <taxon>Dendrobiinae</taxon>
        <taxon>Dendrobium</taxon>
    </lineage>
</organism>
<feature type="region of interest" description="Disordered" evidence="1">
    <location>
        <begin position="20"/>
        <end position="40"/>
    </location>
</feature>
<keyword evidence="3" id="KW-1185">Reference proteome</keyword>
<evidence type="ECO:0000256" key="1">
    <source>
        <dbReference type="SAM" id="MobiDB-lite"/>
    </source>
</evidence>
<proteinExistence type="predicted"/>
<accession>A0ABD0TY14</accession>
<name>A0ABD0TY14_DENTH</name>
<evidence type="ECO:0000313" key="3">
    <source>
        <dbReference type="Proteomes" id="UP001552299"/>
    </source>
</evidence>